<organism evidence="5 6">
    <name type="scientific">Orchesella dallaii</name>
    <dbReference type="NCBI Taxonomy" id="48710"/>
    <lineage>
        <taxon>Eukaryota</taxon>
        <taxon>Metazoa</taxon>
        <taxon>Ecdysozoa</taxon>
        <taxon>Arthropoda</taxon>
        <taxon>Hexapoda</taxon>
        <taxon>Collembola</taxon>
        <taxon>Entomobryomorpha</taxon>
        <taxon>Entomobryoidea</taxon>
        <taxon>Orchesellidae</taxon>
        <taxon>Orchesellinae</taxon>
        <taxon>Orchesella</taxon>
    </lineage>
</organism>
<feature type="compositionally biased region" description="Basic and acidic residues" evidence="4">
    <location>
        <begin position="192"/>
        <end position="205"/>
    </location>
</feature>
<feature type="compositionally biased region" description="Polar residues" evidence="4">
    <location>
        <begin position="742"/>
        <end position="757"/>
    </location>
</feature>
<feature type="compositionally biased region" description="Polar residues" evidence="4">
    <location>
        <begin position="163"/>
        <end position="178"/>
    </location>
</feature>
<sequence>MPDQLNEGINMTEEEPDHISTNDTEEMDTAAADSPIKLNNSKTARRRAVVDSDSESDTGGGNDGGKNVDTEDIDTKSDGELHDEVGLPSSSGKTKRIIMSEDSDSDSAQSSKSDKIRGKVHKKSDDEQSSSSSDSSNASSRTGKHNKKSDASEDDELPDIPNPSFTARPSNTFENLIKNSDVYGADSSSEEDERRRYSKAGDSDNKNTYSDNESKSRTKKKKSSKSKDKRPPMRKASEKAREKTVQELASITQKMTRESRVSLPYSKPKQLTLDEFLKQRKEAKKSILPTIISSPALGTLRNGISLDNDTEDVIPCSPTDNVCVGKELKVELEPKAVSATPENKVEDDIEIGDSENNLSTPIELAAKDEDILAIEEITPELVSAHQLPEVSDAKLPTSIIDSTSAATTNILSEADTANVEPCNTKEILDAIDVAEVVQEHQEKEAELEAYLESMKPKPKRKSIKEMIMALPGYKDLADLKPQIGGGDKDVISLDNIHRSNGKTSKDLKHQQKIEQLKDRYVRHCITAPTKPVKGEHIKLKIKKKEEDSQGIEHLVEGEVEYVRNPLNEDDEALDFLGDPQSSSPQAVAPGAQRRRIQNILLDKIRQQKLKDMEERRKVYAMYNDEIDVDEKDCNEDEEEILNEDEMSDEEGESDLGEEEEEEELEDLLSSTTKKKKKKSQFVDDEAEDDEDVADDENEEDEDTGSSDDDDDDVNMDNDENDPNKYDDAASVGISDDSLPAAQISTNIDETDLASNPDQNDDSENILSVDCTPKVTTAVLNHRTPSDFWIPSRTNVSSRHSDELSPLIPRLNKTESDDHRSESMRAPESLVPVSLANVISERESKFDDLVDLCSGRFVSQINNNTSESQEDNEFGGFDFADDDGHCNKDSEKAIGTPVTKVSKMAVDGITPKLSEKIQKTKLLMQFEQEAEVSKIVVTKTSNGTEDNISDNEEDEEDVITTRIHVRKQRRLQFSDDEDDVDDQEPVNSGPEKEEASENEESEAVQSIATEAPKAGLFFNKDGRMKRKFVEDEAELSGSEEGSDDEDERGLNHYEMEEGDDEEFDLDVVRNQAERAHLKHLLDDDDRNIRYLQEKYLESGDLNVDRQRERRFKWLNMSAINDDANMGDSDEEHNEETPEETSQKLAYLEKRKWLSENSHLLEPGDESQSLFSNSRFVHLGKGTLRRIESCVESSTSESRDVFVKDVSNQKRSIYDEIIKAKAAAKAANVLTSFSEGITLEPLQPNQSTKSMSQPFLEGTSSEQQPKFPAIKKGSFLSRGGVMLAKLAEITKSGDPVSNVKSNSRNFVFSHITPPNVEKTDGSTSKVKRGATKAGKNNATVQSKKIKVDRCFNNLDEASKEASIFKWL</sequence>
<comment type="caution">
    <text evidence="5">The sequence shown here is derived from an EMBL/GenBank/DDBJ whole genome shotgun (WGS) entry which is preliminary data.</text>
</comment>
<evidence type="ECO:0000256" key="4">
    <source>
        <dbReference type="SAM" id="MobiDB-lite"/>
    </source>
</evidence>
<feature type="region of interest" description="Disordered" evidence="4">
    <location>
        <begin position="1121"/>
        <end position="1140"/>
    </location>
</feature>
<reference evidence="5 6" key="1">
    <citation type="submission" date="2024-08" db="EMBL/GenBank/DDBJ databases">
        <authorList>
            <person name="Cucini C."/>
            <person name="Frati F."/>
        </authorList>
    </citation>
    <scope>NUCLEOTIDE SEQUENCE [LARGE SCALE GENOMIC DNA]</scope>
</reference>
<feature type="compositionally biased region" description="Acidic residues" evidence="4">
    <location>
        <begin position="1126"/>
        <end position="1137"/>
    </location>
</feature>
<keyword evidence="2" id="KW-0597">Phosphoprotein</keyword>
<feature type="region of interest" description="Disordered" evidence="4">
    <location>
        <begin position="1238"/>
        <end position="1263"/>
    </location>
</feature>
<feature type="compositionally biased region" description="Low complexity" evidence="4">
    <location>
        <begin position="129"/>
        <end position="140"/>
    </location>
</feature>
<keyword evidence="3" id="KW-0539">Nucleus</keyword>
<evidence type="ECO:0000313" key="6">
    <source>
        <dbReference type="Proteomes" id="UP001642540"/>
    </source>
</evidence>
<accession>A0ABP1QFX7</accession>
<feature type="region of interest" description="Disordered" evidence="4">
    <location>
        <begin position="1"/>
        <end position="263"/>
    </location>
</feature>
<feature type="compositionally biased region" description="Polar residues" evidence="4">
    <location>
        <begin position="1241"/>
        <end position="1262"/>
    </location>
</feature>
<dbReference type="Proteomes" id="UP001642540">
    <property type="component" value="Unassembled WGS sequence"/>
</dbReference>
<feature type="compositionally biased region" description="Basic and acidic residues" evidence="4">
    <location>
        <begin position="66"/>
        <end position="85"/>
    </location>
</feature>
<evidence type="ECO:0000256" key="2">
    <source>
        <dbReference type="ARBA" id="ARBA00022553"/>
    </source>
</evidence>
<protein>
    <recommendedName>
        <fullName evidence="7">Claspin</fullName>
    </recommendedName>
</protein>
<evidence type="ECO:0008006" key="7">
    <source>
        <dbReference type="Google" id="ProtNLM"/>
    </source>
</evidence>
<feature type="region of interest" description="Disordered" evidence="4">
    <location>
        <begin position="571"/>
        <end position="592"/>
    </location>
</feature>
<dbReference type="EMBL" id="CAXLJM020000033">
    <property type="protein sequence ID" value="CAL8101760.1"/>
    <property type="molecule type" value="Genomic_DNA"/>
</dbReference>
<dbReference type="PANTHER" id="PTHR14396:SF10">
    <property type="entry name" value="CLASPIN"/>
    <property type="match status" value="1"/>
</dbReference>
<name>A0ABP1QFX7_9HEXA</name>
<feature type="region of interest" description="Disordered" evidence="4">
    <location>
        <begin position="1028"/>
        <end position="1061"/>
    </location>
</feature>
<feature type="compositionally biased region" description="Acidic residues" evidence="4">
    <location>
        <begin position="973"/>
        <end position="983"/>
    </location>
</feature>
<feature type="compositionally biased region" description="Basic and acidic residues" evidence="4">
    <location>
        <begin position="225"/>
        <end position="245"/>
    </location>
</feature>
<feature type="compositionally biased region" description="Acidic residues" evidence="4">
    <location>
        <begin position="628"/>
        <end position="666"/>
    </location>
</feature>
<proteinExistence type="predicted"/>
<feature type="region of interest" description="Disordered" evidence="4">
    <location>
        <begin position="628"/>
        <end position="765"/>
    </location>
</feature>
<feature type="region of interest" description="Disordered" evidence="4">
    <location>
        <begin position="969"/>
        <end position="1015"/>
    </location>
</feature>
<dbReference type="PANTHER" id="PTHR14396">
    <property type="entry name" value="CLASPIN"/>
    <property type="match status" value="1"/>
</dbReference>
<comment type="subcellular location">
    <subcellularLocation>
        <location evidence="1">Nucleus</location>
    </subcellularLocation>
</comment>
<keyword evidence="6" id="KW-1185">Reference proteome</keyword>
<evidence type="ECO:0000313" key="5">
    <source>
        <dbReference type="EMBL" id="CAL8101760.1"/>
    </source>
</evidence>
<gene>
    <name evidence="5" type="ORF">ODALV1_LOCUS10944</name>
</gene>
<dbReference type="InterPro" id="IPR024146">
    <property type="entry name" value="Claspin"/>
</dbReference>
<feature type="region of interest" description="Disordered" evidence="4">
    <location>
        <begin position="1310"/>
        <end position="1337"/>
    </location>
</feature>
<evidence type="ECO:0000256" key="3">
    <source>
        <dbReference type="ARBA" id="ARBA00023242"/>
    </source>
</evidence>
<feature type="compositionally biased region" description="Acidic residues" evidence="4">
    <location>
        <begin position="682"/>
        <end position="720"/>
    </location>
</feature>
<evidence type="ECO:0000256" key="1">
    <source>
        <dbReference type="ARBA" id="ARBA00004123"/>
    </source>
</evidence>